<reference evidence="7 8" key="1">
    <citation type="submission" date="2016-04" db="EMBL/GenBank/DDBJ databases">
        <title>Identification of putative biosynthetic pathways for the production of bioactive secondary metabolites by the marine actinomycete Kocuria kristinae RUTW2-3.</title>
        <authorList>
            <person name="Waterworth S.C."/>
            <person name="Walmsley T.A."/>
            <person name="Matongo T."/>
            <person name="Davies-Coleman M.T."/>
            <person name="Dorrington R.A."/>
        </authorList>
    </citation>
    <scope>NUCLEOTIDE SEQUENCE [LARGE SCALE GENOMIC DNA]</scope>
    <source>
        <strain evidence="7 8">RUTW4-5</strain>
    </source>
</reference>
<sequence length="200" mass="21516">MPVLVVLAVGLPPVLGILRRDDARHQPGVPASEHRETRASFWSFSSARGVAALVEAVLEWVDVIVVGAVMGLAASGIYGAVNRCVRVGVMVEHTARVVTGPAISAALASDALERARRIFVDTTRALVMLAWPFYLTLMLFGPGILGIFGAGFPWAPSSGDHLPGHDAGDVRRRRAVRAADGRRSRWQLYNKLSSLAAAWR</sequence>
<proteinExistence type="predicted"/>
<evidence type="ECO:0000256" key="1">
    <source>
        <dbReference type="ARBA" id="ARBA00004651"/>
    </source>
</evidence>
<gene>
    <name evidence="7" type="ORF">A5N15_00980</name>
</gene>
<evidence type="ECO:0000256" key="4">
    <source>
        <dbReference type="ARBA" id="ARBA00022989"/>
    </source>
</evidence>
<dbReference type="PANTHER" id="PTHR30250">
    <property type="entry name" value="PST FAMILY PREDICTED COLANIC ACID TRANSPORTER"/>
    <property type="match status" value="1"/>
</dbReference>
<keyword evidence="2" id="KW-1003">Cell membrane</keyword>
<keyword evidence="3 6" id="KW-0812">Transmembrane</keyword>
<comment type="subcellular location">
    <subcellularLocation>
        <location evidence="1">Cell membrane</location>
        <topology evidence="1">Multi-pass membrane protein</topology>
    </subcellularLocation>
</comment>
<evidence type="ECO:0000256" key="3">
    <source>
        <dbReference type="ARBA" id="ARBA00022692"/>
    </source>
</evidence>
<organism evidence="7 8">
    <name type="scientific">Rothia kristinae</name>
    <dbReference type="NCBI Taxonomy" id="37923"/>
    <lineage>
        <taxon>Bacteria</taxon>
        <taxon>Bacillati</taxon>
        <taxon>Actinomycetota</taxon>
        <taxon>Actinomycetes</taxon>
        <taxon>Micrococcales</taxon>
        <taxon>Micrococcaceae</taxon>
        <taxon>Rothia</taxon>
    </lineage>
</organism>
<evidence type="ECO:0000313" key="8">
    <source>
        <dbReference type="Proteomes" id="UP000092021"/>
    </source>
</evidence>
<dbReference type="Proteomes" id="UP000092021">
    <property type="component" value="Unassembled WGS sequence"/>
</dbReference>
<dbReference type="InterPro" id="IPR050833">
    <property type="entry name" value="Poly_Biosynth_Transport"/>
</dbReference>
<feature type="transmembrane region" description="Helical" evidence="6">
    <location>
        <begin position="126"/>
        <end position="152"/>
    </location>
</feature>
<keyword evidence="4 6" id="KW-1133">Transmembrane helix</keyword>
<name>A0A657IW25_9MICC</name>
<evidence type="ECO:0000256" key="6">
    <source>
        <dbReference type="SAM" id="Phobius"/>
    </source>
</evidence>
<evidence type="ECO:0000256" key="2">
    <source>
        <dbReference type="ARBA" id="ARBA00022475"/>
    </source>
</evidence>
<evidence type="ECO:0000256" key="5">
    <source>
        <dbReference type="ARBA" id="ARBA00023136"/>
    </source>
</evidence>
<feature type="transmembrane region" description="Helical" evidence="6">
    <location>
        <begin position="63"/>
        <end position="81"/>
    </location>
</feature>
<protein>
    <submittedName>
        <fullName evidence="7">Uncharacterized protein</fullName>
    </submittedName>
</protein>
<comment type="caution">
    <text evidence="7">The sequence shown here is derived from an EMBL/GenBank/DDBJ whole genome shotgun (WGS) entry which is preliminary data.</text>
</comment>
<keyword evidence="5 6" id="KW-0472">Membrane</keyword>
<dbReference type="AlphaFoldDB" id="A0A657IW25"/>
<dbReference type="EMBL" id="LWGZ01000074">
    <property type="protein sequence ID" value="OAX67755.1"/>
    <property type="molecule type" value="Genomic_DNA"/>
</dbReference>
<accession>A0A657IW25</accession>
<dbReference type="PANTHER" id="PTHR30250:SF11">
    <property type="entry name" value="O-ANTIGEN TRANSPORTER-RELATED"/>
    <property type="match status" value="1"/>
</dbReference>
<evidence type="ECO:0000313" key="7">
    <source>
        <dbReference type="EMBL" id="OAX67755.1"/>
    </source>
</evidence>
<dbReference type="GO" id="GO:0005886">
    <property type="term" value="C:plasma membrane"/>
    <property type="evidence" value="ECO:0007669"/>
    <property type="project" value="UniProtKB-SubCell"/>
</dbReference>